<dbReference type="RefSeq" id="WP_186936065.1">
    <property type="nucleotide sequence ID" value="NZ_JACOPS010000005.1"/>
</dbReference>
<sequence>MNTGNIVEKFELLSGIESSESIKWRSVVDDACAYVYSRIADKPLSASDERRIEFLCAVYAYKLYVMCGKSEVSSFKAGDVTVTAPADEGDKAEKLWQDQLAKCSDLIKKEGFLFGRVVT</sequence>
<comment type="caution">
    <text evidence="1">The sequence shown here is derived from an EMBL/GenBank/DDBJ whole genome shotgun (WGS) entry which is preliminary data.</text>
</comment>
<dbReference type="Proteomes" id="UP000636755">
    <property type="component" value="Unassembled WGS sequence"/>
</dbReference>
<accession>A0ABR7HN36</accession>
<evidence type="ECO:0000313" key="2">
    <source>
        <dbReference type="Proteomes" id="UP000636755"/>
    </source>
</evidence>
<organism evidence="1 2">
    <name type="scientific">Ruminococcus intestinalis</name>
    <dbReference type="NCBI Taxonomy" id="2763066"/>
    <lineage>
        <taxon>Bacteria</taxon>
        <taxon>Bacillati</taxon>
        <taxon>Bacillota</taxon>
        <taxon>Clostridia</taxon>
        <taxon>Eubacteriales</taxon>
        <taxon>Oscillospiraceae</taxon>
        <taxon>Ruminococcus</taxon>
    </lineage>
</organism>
<name>A0ABR7HN36_9FIRM</name>
<evidence type="ECO:0008006" key="3">
    <source>
        <dbReference type="Google" id="ProtNLM"/>
    </source>
</evidence>
<keyword evidence="2" id="KW-1185">Reference proteome</keyword>
<evidence type="ECO:0000313" key="1">
    <source>
        <dbReference type="EMBL" id="MBC5728919.1"/>
    </source>
</evidence>
<gene>
    <name evidence="1" type="ORF">H8R91_10400</name>
</gene>
<dbReference type="EMBL" id="JACOPS010000005">
    <property type="protein sequence ID" value="MBC5728919.1"/>
    <property type="molecule type" value="Genomic_DNA"/>
</dbReference>
<protein>
    <recommendedName>
        <fullName evidence="3">Phage gp6-like head-tail connector protein</fullName>
    </recommendedName>
</protein>
<reference evidence="1 2" key="1">
    <citation type="submission" date="2020-08" db="EMBL/GenBank/DDBJ databases">
        <title>Genome public.</title>
        <authorList>
            <person name="Liu C."/>
            <person name="Sun Q."/>
        </authorList>
    </citation>
    <scope>NUCLEOTIDE SEQUENCE [LARGE SCALE GENOMIC DNA]</scope>
    <source>
        <strain evidence="1 2">NSJ-71</strain>
    </source>
</reference>
<proteinExistence type="predicted"/>